<evidence type="ECO:0000256" key="2">
    <source>
        <dbReference type="ARBA" id="ARBA00023002"/>
    </source>
</evidence>
<name>A0A5J6MGB4_9PROT</name>
<dbReference type="KEGG" id="htq:FRZ44_17430"/>
<gene>
    <name evidence="3" type="ORF">FRZ44_17430</name>
</gene>
<dbReference type="InterPro" id="IPR036291">
    <property type="entry name" value="NAD(P)-bd_dom_sf"/>
</dbReference>
<sequence length="257" mass="27401">MGSKRFEGRHVLVSGGAAGVGGEASRLFAAEGAKVTIVDILGQVGRDLAAELTKSGAQALMIEADVSNEDAVTGAVRQAAERFGPVDVLHNHAGTTIVKPFHETTTAEWKRLFDINVHSMFFMTRAVIPGMLKKGKGVVVNTSSVSAILATPMEVAYCSTKGACHVFTKAIATEYRDQNIRCNAVCPGFIRTGHGLREIDALRGYGVNVSETDITDMQGRICEPVEIARAVLFLASEDASFINGETLFVDNGLSVRT</sequence>
<comment type="similarity">
    <text evidence="1">Belongs to the short-chain dehydrogenases/reductases (SDR) family.</text>
</comment>
<dbReference type="PANTHER" id="PTHR24321:SF8">
    <property type="entry name" value="ESTRADIOL 17-BETA-DEHYDROGENASE 8-RELATED"/>
    <property type="match status" value="1"/>
</dbReference>
<dbReference type="AlphaFoldDB" id="A0A5J6MGB4"/>
<dbReference type="CDD" id="cd05233">
    <property type="entry name" value="SDR_c"/>
    <property type="match status" value="1"/>
</dbReference>
<dbReference type="PRINTS" id="PR00080">
    <property type="entry name" value="SDRFAMILY"/>
</dbReference>
<evidence type="ECO:0000313" key="3">
    <source>
        <dbReference type="EMBL" id="QEX16449.1"/>
    </source>
</evidence>
<reference evidence="3 4" key="1">
    <citation type="submission" date="2019-08" db="EMBL/GenBank/DDBJ databases">
        <title>Hyperibacter terrae gen. nov., sp. nov. and Hyperibacter viscosus sp. nov., two new members in the family Rhodospirillaceae isolated from the rhizosphere of Hypericum perforatum.</title>
        <authorList>
            <person name="Noviana Z."/>
        </authorList>
    </citation>
    <scope>NUCLEOTIDE SEQUENCE [LARGE SCALE GENOMIC DNA]</scope>
    <source>
        <strain evidence="3 4">R5913</strain>
    </source>
</reference>
<dbReference type="OrthoDB" id="9804774at2"/>
<dbReference type="Proteomes" id="UP000326202">
    <property type="component" value="Chromosome"/>
</dbReference>
<dbReference type="FunFam" id="3.40.50.720:FF:000084">
    <property type="entry name" value="Short-chain dehydrogenase reductase"/>
    <property type="match status" value="1"/>
</dbReference>
<dbReference type="GO" id="GO:0016491">
    <property type="term" value="F:oxidoreductase activity"/>
    <property type="evidence" value="ECO:0007669"/>
    <property type="project" value="UniProtKB-KW"/>
</dbReference>
<dbReference type="RefSeq" id="WP_151176803.1">
    <property type="nucleotide sequence ID" value="NZ_CP042906.1"/>
</dbReference>
<proteinExistence type="inferred from homology"/>
<dbReference type="Gene3D" id="3.40.50.720">
    <property type="entry name" value="NAD(P)-binding Rossmann-like Domain"/>
    <property type="match status" value="1"/>
</dbReference>
<dbReference type="EMBL" id="CP042906">
    <property type="protein sequence ID" value="QEX16449.1"/>
    <property type="molecule type" value="Genomic_DNA"/>
</dbReference>
<dbReference type="PRINTS" id="PR00081">
    <property type="entry name" value="GDHRDH"/>
</dbReference>
<protein>
    <submittedName>
        <fullName evidence="3">Oxidoreductase</fullName>
    </submittedName>
</protein>
<dbReference type="InterPro" id="IPR002347">
    <property type="entry name" value="SDR_fam"/>
</dbReference>
<keyword evidence="2" id="KW-0560">Oxidoreductase</keyword>
<dbReference type="PANTHER" id="PTHR24321">
    <property type="entry name" value="DEHYDROGENASES, SHORT CHAIN"/>
    <property type="match status" value="1"/>
</dbReference>
<evidence type="ECO:0000313" key="4">
    <source>
        <dbReference type="Proteomes" id="UP000326202"/>
    </source>
</evidence>
<organism evidence="3 4">
    <name type="scientific">Hypericibacter terrae</name>
    <dbReference type="NCBI Taxonomy" id="2602015"/>
    <lineage>
        <taxon>Bacteria</taxon>
        <taxon>Pseudomonadati</taxon>
        <taxon>Pseudomonadota</taxon>
        <taxon>Alphaproteobacteria</taxon>
        <taxon>Rhodospirillales</taxon>
        <taxon>Dongiaceae</taxon>
        <taxon>Hypericibacter</taxon>
    </lineage>
</organism>
<accession>A0A5J6MGB4</accession>
<keyword evidence="4" id="KW-1185">Reference proteome</keyword>
<dbReference type="SUPFAM" id="SSF51735">
    <property type="entry name" value="NAD(P)-binding Rossmann-fold domains"/>
    <property type="match status" value="1"/>
</dbReference>
<dbReference type="Pfam" id="PF13561">
    <property type="entry name" value="adh_short_C2"/>
    <property type="match status" value="1"/>
</dbReference>
<evidence type="ECO:0000256" key="1">
    <source>
        <dbReference type="ARBA" id="ARBA00006484"/>
    </source>
</evidence>